<keyword evidence="4" id="KW-1185">Reference proteome</keyword>
<feature type="transmembrane region" description="Helical" evidence="2">
    <location>
        <begin position="51"/>
        <end position="72"/>
    </location>
</feature>
<evidence type="ECO:0008006" key="5">
    <source>
        <dbReference type="Google" id="ProtNLM"/>
    </source>
</evidence>
<feature type="transmembrane region" description="Helical" evidence="2">
    <location>
        <begin position="84"/>
        <end position="105"/>
    </location>
</feature>
<dbReference type="GO" id="GO:0008643">
    <property type="term" value="P:carbohydrate transport"/>
    <property type="evidence" value="ECO:0007669"/>
    <property type="project" value="InterPro"/>
</dbReference>
<feature type="transmembrane region" description="Helical" evidence="2">
    <location>
        <begin position="181"/>
        <end position="203"/>
    </location>
</feature>
<feature type="transmembrane region" description="Helical" evidence="2">
    <location>
        <begin position="147"/>
        <end position="169"/>
    </location>
</feature>
<feature type="transmembrane region" description="Helical" evidence="2">
    <location>
        <begin position="365"/>
        <end position="389"/>
    </location>
</feature>
<dbReference type="EMBL" id="ATHL01000064">
    <property type="protein sequence ID" value="EQB16834.1"/>
    <property type="molecule type" value="Genomic_DNA"/>
</dbReference>
<evidence type="ECO:0000256" key="2">
    <source>
        <dbReference type="SAM" id="Phobius"/>
    </source>
</evidence>
<accession>T0J4H0</accession>
<gene>
    <name evidence="3" type="ORF">L284_09065</name>
</gene>
<feature type="transmembrane region" description="Helical" evidence="2">
    <location>
        <begin position="267"/>
        <end position="286"/>
    </location>
</feature>
<dbReference type="GO" id="GO:0015293">
    <property type="term" value="F:symporter activity"/>
    <property type="evidence" value="ECO:0007669"/>
    <property type="project" value="InterPro"/>
</dbReference>
<dbReference type="InterPro" id="IPR001927">
    <property type="entry name" value="Na/Gal_symport"/>
</dbReference>
<keyword evidence="2" id="KW-0812">Transmembrane</keyword>
<dbReference type="Pfam" id="PF13347">
    <property type="entry name" value="MFS_2"/>
    <property type="match status" value="1"/>
</dbReference>
<dbReference type="PANTHER" id="PTHR11328">
    <property type="entry name" value="MAJOR FACILITATOR SUPERFAMILY DOMAIN-CONTAINING PROTEIN"/>
    <property type="match status" value="1"/>
</dbReference>
<dbReference type="PATRIC" id="fig|1096930.3.peg.1795"/>
<dbReference type="GO" id="GO:0006814">
    <property type="term" value="P:sodium ion transport"/>
    <property type="evidence" value="ECO:0007669"/>
    <property type="project" value="InterPro"/>
</dbReference>
<dbReference type="SUPFAM" id="SSF103473">
    <property type="entry name" value="MFS general substrate transporter"/>
    <property type="match status" value="1"/>
</dbReference>
<protein>
    <recommendedName>
        <fullName evidence="5">Glycoside transporter</fullName>
    </recommendedName>
</protein>
<name>T0J4H0_9SPHN</name>
<dbReference type="PANTHER" id="PTHR11328:SF24">
    <property type="entry name" value="MAJOR FACILITATOR SUPERFAMILY (MFS) PROFILE DOMAIN-CONTAINING PROTEIN"/>
    <property type="match status" value="1"/>
</dbReference>
<dbReference type="CDD" id="cd17332">
    <property type="entry name" value="MFS_MelB_like"/>
    <property type="match status" value="1"/>
</dbReference>
<dbReference type="NCBIfam" id="TIGR00792">
    <property type="entry name" value="gph"/>
    <property type="match status" value="1"/>
</dbReference>
<evidence type="ECO:0000313" key="4">
    <source>
        <dbReference type="Proteomes" id="UP000015527"/>
    </source>
</evidence>
<evidence type="ECO:0000313" key="3">
    <source>
        <dbReference type="EMBL" id="EQB16834.1"/>
    </source>
</evidence>
<reference evidence="3 4" key="1">
    <citation type="journal article" date="2013" name="Genome Announc.">
        <title>Genome Sequence of Novosphingobium lindaniclasticum LE124T, Isolated from a Hexachlorocyclohexane Dumpsite.</title>
        <authorList>
            <person name="Saxena A."/>
            <person name="Nayyar N."/>
            <person name="Sangwan N."/>
            <person name="Kumari R."/>
            <person name="Khurana J.P."/>
            <person name="Lal R."/>
        </authorList>
    </citation>
    <scope>NUCLEOTIDE SEQUENCE [LARGE SCALE GENOMIC DNA]</scope>
    <source>
        <strain evidence="3 4">LE124</strain>
    </source>
</reference>
<dbReference type="GO" id="GO:0005886">
    <property type="term" value="C:plasma membrane"/>
    <property type="evidence" value="ECO:0007669"/>
    <property type="project" value="TreeGrafter"/>
</dbReference>
<proteinExistence type="inferred from homology"/>
<keyword evidence="2" id="KW-0472">Membrane</keyword>
<dbReference type="RefSeq" id="WP_021233707.1">
    <property type="nucleotide sequence ID" value="NZ_ATHL01000064.1"/>
</dbReference>
<feature type="transmembrane region" description="Helical" evidence="2">
    <location>
        <begin position="409"/>
        <end position="431"/>
    </location>
</feature>
<evidence type="ECO:0000256" key="1">
    <source>
        <dbReference type="ARBA" id="ARBA00009617"/>
    </source>
</evidence>
<comment type="caution">
    <text evidence="3">The sequence shown here is derived from an EMBL/GenBank/DDBJ whole genome shotgun (WGS) entry which is preliminary data.</text>
</comment>
<dbReference type="AlphaFoldDB" id="T0J4H0"/>
<keyword evidence="2" id="KW-1133">Transmembrane helix</keyword>
<dbReference type="eggNOG" id="COG2211">
    <property type="taxonomic scope" value="Bacteria"/>
</dbReference>
<sequence>MTTSGAELPFRKRFGYGIGDLSFNLYFTTASLYLLLYYTDVVGLSPATGGWIFAAALTWDAVLDPFMGYVASRTRTRWGSYRPYLLFGAVPLAIAWALIFLPSGFTGTALTIYALAVHMLFRTCYTIVSMPYLSLSAVMTSESNERGVLASFRMVAATGAGLIISYFTLDLVKAFGGGDQMRGFLFVALLFGTLATLILWFTFLNTTEEVAAEEEKLPSAADMIRMLRANSAFWLVGGLMLMTAMASTFFSKAIPYLFKYGVGRPDLIGTALATITGCAMISIPFWTQIMKRTSKRAVAMSGPSLGCIAYTSFWFVPMDRPDLLLGILVISGFATGAGYLTFWAMIPDTVEFGEWRTGVRAEGMLFGFVSLVQKAALGFGVGLLGEVLTKIGYVANQPQTPETLANLRMMMLAAPLAFAAAAVALISFYPLDRKRHARLVKALAWRNRRMSPRDVM</sequence>
<dbReference type="Proteomes" id="UP000015527">
    <property type="component" value="Unassembled WGS sequence"/>
</dbReference>
<feature type="transmembrane region" description="Helical" evidence="2">
    <location>
        <begin position="111"/>
        <end position="135"/>
    </location>
</feature>
<organism evidence="3 4">
    <name type="scientific">Novosphingobium lindaniclasticum LE124</name>
    <dbReference type="NCBI Taxonomy" id="1096930"/>
    <lineage>
        <taxon>Bacteria</taxon>
        <taxon>Pseudomonadati</taxon>
        <taxon>Pseudomonadota</taxon>
        <taxon>Alphaproteobacteria</taxon>
        <taxon>Sphingomonadales</taxon>
        <taxon>Sphingomonadaceae</taxon>
        <taxon>Novosphingobium</taxon>
    </lineage>
</organism>
<feature type="transmembrane region" description="Helical" evidence="2">
    <location>
        <begin position="298"/>
        <end position="317"/>
    </location>
</feature>
<feature type="transmembrane region" description="Helical" evidence="2">
    <location>
        <begin position="232"/>
        <end position="255"/>
    </location>
</feature>
<dbReference type="InterPro" id="IPR036259">
    <property type="entry name" value="MFS_trans_sf"/>
</dbReference>
<feature type="transmembrane region" description="Helical" evidence="2">
    <location>
        <begin position="323"/>
        <end position="344"/>
    </location>
</feature>
<dbReference type="Gene3D" id="1.20.1250.20">
    <property type="entry name" value="MFS general substrate transporter like domains"/>
    <property type="match status" value="2"/>
</dbReference>
<comment type="similarity">
    <text evidence="1">Belongs to the sodium:galactoside symporter (TC 2.A.2) family.</text>
</comment>
<dbReference type="InterPro" id="IPR039672">
    <property type="entry name" value="MFS_2"/>
</dbReference>
<feature type="transmembrane region" description="Helical" evidence="2">
    <location>
        <begin position="21"/>
        <end position="39"/>
    </location>
</feature>